<accession>A0ABV7JP96</accession>
<keyword evidence="4 7" id="KW-0812">Transmembrane</keyword>
<dbReference type="RefSeq" id="WP_379023470.1">
    <property type="nucleotide sequence ID" value="NZ_JBHRTA010000038.1"/>
</dbReference>
<dbReference type="InterPro" id="IPR023997">
    <property type="entry name" value="TonB-dep_OMP_SusC/RagA_CS"/>
</dbReference>
<dbReference type="NCBIfam" id="TIGR04057">
    <property type="entry name" value="SusC_RagA_signa"/>
    <property type="match status" value="1"/>
</dbReference>
<dbReference type="NCBIfam" id="TIGR04056">
    <property type="entry name" value="OMP_RagA_SusC"/>
    <property type="match status" value="1"/>
</dbReference>
<dbReference type="Gene3D" id="2.40.170.20">
    <property type="entry name" value="TonB-dependent receptor, beta-barrel domain"/>
    <property type="match status" value="1"/>
</dbReference>
<proteinExistence type="inferred from homology"/>
<dbReference type="EMBL" id="JBHRTA010000038">
    <property type="protein sequence ID" value="MFC3198629.1"/>
    <property type="molecule type" value="Genomic_DNA"/>
</dbReference>
<dbReference type="InterPro" id="IPR023996">
    <property type="entry name" value="TonB-dep_OMP_SusC/RagA"/>
</dbReference>
<dbReference type="InterPro" id="IPR036942">
    <property type="entry name" value="Beta-barrel_TonB_sf"/>
</dbReference>
<feature type="chain" id="PRO_5045769833" evidence="8">
    <location>
        <begin position="22"/>
        <end position="1121"/>
    </location>
</feature>
<evidence type="ECO:0000313" key="11">
    <source>
        <dbReference type="Proteomes" id="UP001595526"/>
    </source>
</evidence>
<protein>
    <submittedName>
        <fullName evidence="10">SusC/RagA family TonB-linked outer membrane protein</fullName>
    </submittedName>
</protein>
<keyword evidence="3 7" id="KW-1134">Transmembrane beta strand</keyword>
<reference evidence="11" key="1">
    <citation type="journal article" date="2019" name="Int. J. Syst. Evol. Microbiol.">
        <title>The Global Catalogue of Microorganisms (GCM) 10K type strain sequencing project: providing services to taxonomists for standard genome sequencing and annotation.</title>
        <authorList>
            <consortium name="The Broad Institute Genomics Platform"/>
            <consortium name="The Broad Institute Genome Sequencing Center for Infectious Disease"/>
            <person name="Wu L."/>
            <person name="Ma J."/>
        </authorList>
    </citation>
    <scope>NUCLEOTIDE SEQUENCE [LARGE SCALE GENOMIC DNA]</scope>
    <source>
        <strain evidence="11">KCTC 52416</strain>
    </source>
</reference>
<name>A0ABV7JP96_9SPHI</name>
<comment type="subcellular location">
    <subcellularLocation>
        <location evidence="1 7">Cell outer membrane</location>
        <topology evidence="1 7">Multi-pass membrane protein</topology>
    </subcellularLocation>
</comment>
<comment type="similarity">
    <text evidence="7">Belongs to the TonB-dependent receptor family.</text>
</comment>
<evidence type="ECO:0000313" key="10">
    <source>
        <dbReference type="EMBL" id="MFC3198629.1"/>
    </source>
</evidence>
<dbReference type="Pfam" id="PF13715">
    <property type="entry name" value="CarbopepD_reg_2"/>
    <property type="match status" value="1"/>
</dbReference>
<dbReference type="Proteomes" id="UP001595526">
    <property type="component" value="Unassembled WGS sequence"/>
</dbReference>
<keyword evidence="8" id="KW-0732">Signal</keyword>
<organism evidence="10 11">
    <name type="scientific">Parapedobacter deserti</name>
    <dbReference type="NCBI Taxonomy" id="1912957"/>
    <lineage>
        <taxon>Bacteria</taxon>
        <taxon>Pseudomonadati</taxon>
        <taxon>Bacteroidota</taxon>
        <taxon>Sphingobacteriia</taxon>
        <taxon>Sphingobacteriales</taxon>
        <taxon>Sphingobacteriaceae</taxon>
        <taxon>Parapedobacter</taxon>
    </lineage>
</organism>
<dbReference type="InterPro" id="IPR039426">
    <property type="entry name" value="TonB-dep_rcpt-like"/>
</dbReference>
<dbReference type="SUPFAM" id="SSF49464">
    <property type="entry name" value="Carboxypeptidase regulatory domain-like"/>
    <property type="match status" value="1"/>
</dbReference>
<evidence type="ECO:0000256" key="6">
    <source>
        <dbReference type="ARBA" id="ARBA00023237"/>
    </source>
</evidence>
<dbReference type="Gene3D" id="2.170.130.10">
    <property type="entry name" value="TonB-dependent receptor, plug domain"/>
    <property type="match status" value="1"/>
</dbReference>
<evidence type="ECO:0000259" key="9">
    <source>
        <dbReference type="Pfam" id="PF07715"/>
    </source>
</evidence>
<evidence type="ECO:0000256" key="4">
    <source>
        <dbReference type="ARBA" id="ARBA00022692"/>
    </source>
</evidence>
<dbReference type="InterPro" id="IPR012910">
    <property type="entry name" value="Plug_dom"/>
</dbReference>
<keyword evidence="6 7" id="KW-0998">Cell outer membrane</keyword>
<comment type="caution">
    <text evidence="10">The sequence shown here is derived from an EMBL/GenBank/DDBJ whole genome shotgun (WGS) entry which is preliminary data.</text>
</comment>
<keyword evidence="2 7" id="KW-0813">Transport</keyword>
<gene>
    <name evidence="10" type="ORF">ACFOET_13470</name>
</gene>
<evidence type="ECO:0000256" key="5">
    <source>
        <dbReference type="ARBA" id="ARBA00023136"/>
    </source>
</evidence>
<evidence type="ECO:0000256" key="8">
    <source>
        <dbReference type="SAM" id="SignalP"/>
    </source>
</evidence>
<feature type="domain" description="TonB-dependent receptor plug" evidence="9">
    <location>
        <begin position="214"/>
        <end position="332"/>
    </location>
</feature>
<dbReference type="Pfam" id="PF07715">
    <property type="entry name" value="Plug"/>
    <property type="match status" value="1"/>
</dbReference>
<dbReference type="SUPFAM" id="SSF56935">
    <property type="entry name" value="Porins"/>
    <property type="match status" value="1"/>
</dbReference>
<keyword evidence="11" id="KW-1185">Reference proteome</keyword>
<sequence length="1121" mass="126730">MKLLIVLHLTAFLQVSVASYAQTITYRGKNQPLLYVLQEIKNQTDYEFVGNIAMLEQATPVSMDVKNMPLTNFLDLLLHSQNLSYRIVEKTIMLERKDIAAKPQEATPARQQPIRGVVLGTVNDRQVPLAGATIALKGRPGVVADDEGRFVITELPIDNKLVISYIGYQPQTVTLVAGKTAYTIVLEEEASQMDEVVVTGYQVINRDTYTGTAVTKSGEELRQVAPQNVFQAMQVFDPSFRLMDNNLNGSNPNMLPNITVRGSSALPVGTDGDVLRRDNITGASNLPVFILDGYQVDIQKVFDLDMMRIESVTLLKDAAATAVYGSRAANGVMVITTKAPKDGKLQLSYTHETYVTGPDLTEYNVLNAAEKLEYERLAGVYDNETQNIPQDELDVRYYQKMASVVGGVNTYWLSQPLRTAVGQRHGLFAEGGSQAFRYGIDLRYQTRPGVMKGSHRNQYSGNMNFRYDLNNKIRFQNELAVTAMGSQESPYGYFSQYVRMNPYYRMTDDNGNIIQNPELLQRRIASGAYEYDTLMNPLFNATLSSFNRNRYTEIINNFAGEFELAPNLRLRGQLSMTRRMSYGDDYVSPLANEFFVYEPSRANEKGRYVSSNTDETFWDGNVRLNWIKQINDHSVNFVTAANMRTDRSDWRSFTAIGFPNDRFTSIGFARGYVENESPRSRLDVARLFGVLASTNYSFRNRYLLDATVRADGSSRFGTNNRIAPFWSVGIGWNVHDEPWFSNNVVSLLRLRSTTGLTGSVEFSPFMSRTTYNYQQNNWYSSGLGAIVSRYGNENLAWQQTQNTDVGFDLGLLSDRILITSRLYHRLTRDILTDISIAPSTGFVDYKENLGDMENRGAELNATFTAVRNADWTVTFTGNFAHNTNKIVRISNSLKSYNDRVNDAQQRDPERGQEDLRGVPLLRYEEGQALHAIYAVPSLGIDPENGKEIFIKRDGSLTYDWDARDITVVGDPTPIAEGSFGTTIRFKQFTLVSFFLTRFGGDQYNQTLVDRVENADPRYNVDRRVLEKKWQQPGDVTFFKNIADLGETRVSSRFVMPDNMLSLQSLFLSYDVDPRVASRLSMSRLRVAVTANDLFYWSSVQQERGINYPFARTVMFSLQAGF</sequence>
<dbReference type="InterPro" id="IPR037066">
    <property type="entry name" value="Plug_dom_sf"/>
</dbReference>
<evidence type="ECO:0000256" key="1">
    <source>
        <dbReference type="ARBA" id="ARBA00004571"/>
    </source>
</evidence>
<keyword evidence="5 7" id="KW-0472">Membrane</keyword>
<dbReference type="Gene3D" id="2.60.40.1120">
    <property type="entry name" value="Carboxypeptidase-like, regulatory domain"/>
    <property type="match status" value="1"/>
</dbReference>
<feature type="signal peptide" evidence="8">
    <location>
        <begin position="1"/>
        <end position="21"/>
    </location>
</feature>
<dbReference type="InterPro" id="IPR008969">
    <property type="entry name" value="CarboxyPept-like_regulatory"/>
</dbReference>
<evidence type="ECO:0000256" key="7">
    <source>
        <dbReference type="PROSITE-ProRule" id="PRU01360"/>
    </source>
</evidence>
<evidence type="ECO:0000256" key="2">
    <source>
        <dbReference type="ARBA" id="ARBA00022448"/>
    </source>
</evidence>
<evidence type="ECO:0000256" key="3">
    <source>
        <dbReference type="ARBA" id="ARBA00022452"/>
    </source>
</evidence>
<dbReference type="PROSITE" id="PS52016">
    <property type="entry name" value="TONB_DEPENDENT_REC_3"/>
    <property type="match status" value="1"/>
</dbReference>